<proteinExistence type="predicted"/>
<feature type="chain" id="PRO_5011722735" evidence="1">
    <location>
        <begin position="24"/>
        <end position="147"/>
    </location>
</feature>
<sequence length="147" mass="16345">MRLHGFYTLLAGLGTLLLFSCNAGPEPINYATDACKFCRMVIIDKQHGAEIVTAKGRIYKFDAVECMLNFSADIKDTTGIEFLVNEYIVPGVLRDAPLATYLISEGIPSPMGENLTAFTSRADAENARRKFGGQLYTWTEIQAHFKR</sequence>
<gene>
    <name evidence="2" type="ORF">SAMN04490243_0908</name>
</gene>
<evidence type="ECO:0000313" key="3">
    <source>
        <dbReference type="Proteomes" id="UP000199534"/>
    </source>
</evidence>
<dbReference type="PROSITE" id="PS51257">
    <property type="entry name" value="PROKAR_LIPOPROTEIN"/>
    <property type="match status" value="1"/>
</dbReference>
<dbReference type="PANTHER" id="PTHR41247">
    <property type="entry name" value="HTH-TYPE TRANSCRIPTIONAL REPRESSOR YCNK"/>
    <property type="match status" value="1"/>
</dbReference>
<dbReference type="RefSeq" id="WP_092981008.1">
    <property type="nucleotide sequence ID" value="NZ_FOYQ01000001.1"/>
</dbReference>
<protein>
    <submittedName>
        <fullName evidence="2">Copper chaperone NosL</fullName>
    </submittedName>
</protein>
<dbReference type="SUPFAM" id="SSF160387">
    <property type="entry name" value="NosL/MerB-like"/>
    <property type="match status" value="1"/>
</dbReference>
<evidence type="ECO:0000256" key="1">
    <source>
        <dbReference type="SAM" id="SignalP"/>
    </source>
</evidence>
<keyword evidence="3" id="KW-1185">Reference proteome</keyword>
<dbReference type="PANTHER" id="PTHR41247:SF1">
    <property type="entry name" value="HTH-TYPE TRANSCRIPTIONAL REPRESSOR YCNK"/>
    <property type="match status" value="1"/>
</dbReference>
<dbReference type="AlphaFoldDB" id="A0A1I6FYK6"/>
<dbReference type="InterPro" id="IPR008719">
    <property type="entry name" value="N2O_reductase_NosL"/>
</dbReference>
<reference evidence="2 3" key="1">
    <citation type="submission" date="2016-10" db="EMBL/GenBank/DDBJ databases">
        <authorList>
            <person name="de Groot N.N."/>
        </authorList>
    </citation>
    <scope>NUCLEOTIDE SEQUENCE [LARGE SCALE GENOMIC DNA]</scope>
    <source>
        <strain evidence="2 3">DSM 21019</strain>
    </source>
</reference>
<accession>A0A1I6FYK6</accession>
<dbReference type="STRING" id="400055.SAMN04490243_0908"/>
<dbReference type="Proteomes" id="UP000199534">
    <property type="component" value="Unassembled WGS sequence"/>
</dbReference>
<organism evidence="2 3">
    <name type="scientific">Robiginitalea myxolifaciens</name>
    <dbReference type="NCBI Taxonomy" id="400055"/>
    <lineage>
        <taxon>Bacteria</taxon>
        <taxon>Pseudomonadati</taxon>
        <taxon>Bacteroidota</taxon>
        <taxon>Flavobacteriia</taxon>
        <taxon>Flavobacteriales</taxon>
        <taxon>Flavobacteriaceae</taxon>
        <taxon>Robiginitalea</taxon>
    </lineage>
</organism>
<evidence type="ECO:0000313" key="2">
    <source>
        <dbReference type="EMBL" id="SFR34917.1"/>
    </source>
</evidence>
<dbReference type="OrthoDB" id="9792749at2"/>
<name>A0A1I6FYK6_9FLAO</name>
<dbReference type="Pfam" id="PF05573">
    <property type="entry name" value="NosL"/>
    <property type="match status" value="1"/>
</dbReference>
<keyword evidence="1" id="KW-0732">Signal</keyword>
<dbReference type="EMBL" id="FOYQ01000001">
    <property type="protein sequence ID" value="SFR34917.1"/>
    <property type="molecule type" value="Genomic_DNA"/>
</dbReference>
<feature type="signal peptide" evidence="1">
    <location>
        <begin position="1"/>
        <end position="23"/>
    </location>
</feature>